<dbReference type="EMBL" id="OBDY01000024">
    <property type="protein sequence ID" value="SNY62966.1"/>
    <property type="molecule type" value="Genomic_DNA"/>
</dbReference>
<dbReference type="Proteomes" id="UP000219612">
    <property type="component" value="Unassembled WGS sequence"/>
</dbReference>
<dbReference type="CDD" id="cd02230">
    <property type="entry name" value="cupin_HP0902-like"/>
    <property type="match status" value="1"/>
</dbReference>
<name>A0A285JUH0_9ACTN</name>
<dbReference type="PANTHER" id="PTHR37694">
    <property type="entry name" value="SLR8022 PROTEIN"/>
    <property type="match status" value="1"/>
</dbReference>
<proteinExistence type="predicted"/>
<dbReference type="InterPro" id="IPR011051">
    <property type="entry name" value="RmlC_Cupin_sf"/>
</dbReference>
<protein>
    <recommendedName>
        <fullName evidence="3">Cupin domain protein</fullName>
    </recommendedName>
</protein>
<accession>A0A285JUH0</accession>
<dbReference type="InterPro" id="IPR014710">
    <property type="entry name" value="RmlC-like_jellyroll"/>
</dbReference>
<keyword evidence="2" id="KW-1185">Reference proteome</keyword>
<dbReference type="RefSeq" id="WP_097326801.1">
    <property type="nucleotide sequence ID" value="NZ_OBDY01000024.1"/>
</dbReference>
<organism evidence="1 2">
    <name type="scientific">Paractinoplanes atraurantiacus</name>
    <dbReference type="NCBI Taxonomy" id="1036182"/>
    <lineage>
        <taxon>Bacteria</taxon>
        <taxon>Bacillati</taxon>
        <taxon>Actinomycetota</taxon>
        <taxon>Actinomycetes</taxon>
        <taxon>Micromonosporales</taxon>
        <taxon>Micromonosporaceae</taxon>
        <taxon>Paractinoplanes</taxon>
    </lineage>
</organism>
<dbReference type="AlphaFoldDB" id="A0A285JUH0"/>
<evidence type="ECO:0008006" key="3">
    <source>
        <dbReference type="Google" id="ProtNLM"/>
    </source>
</evidence>
<evidence type="ECO:0000313" key="2">
    <source>
        <dbReference type="Proteomes" id="UP000219612"/>
    </source>
</evidence>
<dbReference type="PANTHER" id="PTHR37694:SF1">
    <property type="entry name" value="SLR8022 PROTEIN"/>
    <property type="match status" value="1"/>
</dbReference>
<dbReference type="Gene3D" id="2.60.120.10">
    <property type="entry name" value="Jelly Rolls"/>
    <property type="match status" value="1"/>
</dbReference>
<dbReference type="SUPFAM" id="SSF51182">
    <property type="entry name" value="RmlC-like cupins"/>
    <property type="match status" value="1"/>
</dbReference>
<dbReference type="OrthoDB" id="5190473at2"/>
<evidence type="ECO:0000313" key="1">
    <source>
        <dbReference type="EMBL" id="SNY62966.1"/>
    </source>
</evidence>
<sequence length="118" mass="12085">MEKISLTELAAKETITARDATSGRGAHTVFGNHTTTLRQTVIALAAGQLLHEHNSPGDATLQILSGRVRLAAGDDAGDAGAGELVIIPNARHSLEALEDSVILLTVAKLGDVPSSPAG</sequence>
<reference evidence="1 2" key="1">
    <citation type="submission" date="2017-09" db="EMBL/GenBank/DDBJ databases">
        <authorList>
            <person name="Ehlers B."/>
            <person name="Leendertz F.H."/>
        </authorList>
    </citation>
    <scope>NUCLEOTIDE SEQUENCE [LARGE SCALE GENOMIC DNA]</scope>
    <source>
        <strain evidence="1 2">CGMCC 4.6857</strain>
    </source>
</reference>
<gene>
    <name evidence="1" type="ORF">SAMN05421748_124118</name>
</gene>